<name>A0ABN9S881_9DINO</name>
<dbReference type="SUPFAM" id="SSF54001">
    <property type="entry name" value="Cysteine proteinases"/>
    <property type="match status" value="1"/>
</dbReference>
<protein>
    <recommendedName>
        <fullName evidence="3">Transglutaminase-like domain-containing protein</fullName>
    </recommendedName>
</protein>
<dbReference type="PANTHER" id="PTHR35249:SF2">
    <property type="entry name" value="DYNEIN REGULATORY COMPLEX SUBUNIT 7"/>
    <property type="match status" value="1"/>
</dbReference>
<keyword evidence="2" id="KW-1185">Reference proteome</keyword>
<evidence type="ECO:0000313" key="2">
    <source>
        <dbReference type="Proteomes" id="UP001189429"/>
    </source>
</evidence>
<dbReference type="InterPro" id="IPR038765">
    <property type="entry name" value="Papain-like_cys_pep_sf"/>
</dbReference>
<reference evidence="1" key="1">
    <citation type="submission" date="2023-10" db="EMBL/GenBank/DDBJ databases">
        <authorList>
            <person name="Chen Y."/>
            <person name="Shah S."/>
            <person name="Dougan E. K."/>
            <person name="Thang M."/>
            <person name="Chan C."/>
        </authorList>
    </citation>
    <scope>NUCLEOTIDE SEQUENCE [LARGE SCALE GENOMIC DNA]</scope>
</reference>
<evidence type="ECO:0000313" key="1">
    <source>
        <dbReference type="EMBL" id="CAK0826538.1"/>
    </source>
</evidence>
<sequence>MHAPLLPASKEQFVNVYGNRFLFLCPPNEYDVPKFLPTTIRPTHLPYKELYEHQSCAQFLADFFSYDELSPPDRYPSKIPAPASVLKWQAGDCFDISVAMVSLLVGVGYDAYCVSGFAPRFITTRNEAAGWRRGRGSRRRDSTTPSWSCSSSSCVSSTFVCHCLLLASCVFPLSLSLSVWSGISMCTCEQGHVKRGVFLLSPARGYLLPCFFCCFLPTFDHAPLRPY</sequence>
<dbReference type="InterPro" id="IPR033551">
    <property type="entry name" value="DRC7/lobo"/>
</dbReference>
<gene>
    <name evidence="1" type="ORF">PCOR1329_LOCUS26359</name>
</gene>
<organism evidence="1 2">
    <name type="scientific">Prorocentrum cordatum</name>
    <dbReference type="NCBI Taxonomy" id="2364126"/>
    <lineage>
        <taxon>Eukaryota</taxon>
        <taxon>Sar</taxon>
        <taxon>Alveolata</taxon>
        <taxon>Dinophyceae</taxon>
        <taxon>Prorocentrales</taxon>
        <taxon>Prorocentraceae</taxon>
        <taxon>Prorocentrum</taxon>
    </lineage>
</organism>
<dbReference type="PANTHER" id="PTHR35249">
    <property type="entry name" value="DYNEIN REGULATORY COMPLEX SUBUNIT 7"/>
    <property type="match status" value="1"/>
</dbReference>
<dbReference type="Proteomes" id="UP001189429">
    <property type="component" value="Unassembled WGS sequence"/>
</dbReference>
<evidence type="ECO:0008006" key="3">
    <source>
        <dbReference type="Google" id="ProtNLM"/>
    </source>
</evidence>
<accession>A0ABN9S881</accession>
<dbReference type="EMBL" id="CAUYUJ010009358">
    <property type="protein sequence ID" value="CAK0826538.1"/>
    <property type="molecule type" value="Genomic_DNA"/>
</dbReference>
<comment type="caution">
    <text evidence="1">The sequence shown here is derived from an EMBL/GenBank/DDBJ whole genome shotgun (WGS) entry which is preliminary data.</text>
</comment>
<proteinExistence type="predicted"/>